<dbReference type="PANTHER" id="PTHR43667:SF1">
    <property type="entry name" value="CYCLOPROPANE-FATTY-ACYL-PHOSPHOLIPID SYNTHASE"/>
    <property type="match status" value="1"/>
</dbReference>
<protein>
    <recommendedName>
        <fullName evidence="8">Cyclopropane-fatty-acyl-phospholipid synthase</fullName>
    </recommendedName>
</protein>
<evidence type="ECO:0000256" key="4">
    <source>
        <dbReference type="ARBA" id="ARBA00022691"/>
    </source>
</evidence>
<dbReference type="EMBL" id="CABVII010000010">
    <property type="protein sequence ID" value="VVO98141.1"/>
    <property type="molecule type" value="Genomic_DNA"/>
</dbReference>
<evidence type="ECO:0000256" key="5">
    <source>
        <dbReference type="ARBA" id="ARBA00023098"/>
    </source>
</evidence>
<evidence type="ECO:0008006" key="8">
    <source>
        <dbReference type="Google" id="ProtNLM"/>
    </source>
</evidence>
<keyword evidence="4" id="KW-0949">S-adenosyl-L-methionine</keyword>
<dbReference type="PANTHER" id="PTHR43667">
    <property type="entry name" value="CYCLOPROPANE-FATTY-ACYL-PHOSPHOLIPID SYNTHASE"/>
    <property type="match status" value="1"/>
</dbReference>
<dbReference type="SUPFAM" id="SSF53335">
    <property type="entry name" value="S-adenosyl-L-methionine-dependent methyltransferases"/>
    <property type="match status" value="1"/>
</dbReference>
<comment type="similarity">
    <text evidence="1">Belongs to the CFA/CMAS family.</text>
</comment>
<evidence type="ECO:0000256" key="3">
    <source>
        <dbReference type="ARBA" id="ARBA00022679"/>
    </source>
</evidence>
<reference evidence="6 7" key="1">
    <citation type="submission" date="2019-09" db="EMBL/GenBank/DDBJ databases">
        <authorList>
            <person name="Chandra G."/>
            <person name="Truman W A."/>
        </authorList>
    </citation>
    <scope>NUCLEOTIDE SEQUENCE [LARGE SCALE GENOMIC DNA]</scope>
    <source>
        <strain evidence="6">PS862</strain>
    </source>
</reference>
<sequence>MKQDIKQKLPRHDAHHDTPRAIVIQGKSDVSHRSRINTVHAKECSHAVRSILAVCLVITRKKDLIVTHNEGQSDQAAMAASDLLELLFRAYRGGLSVRLWNGTSMRLGKAVEKPLPPFTLIFRSPQAVLNLAIGRTPLRWIDAYLREDIDIDGDLFSALALKDHLGNLSIRGLDRLEAITAALRLKLAILRSKPARHHHPRLHSRRVNIRSRTANLETIAFHNTLPSAFYELWLDESMVYSCAYFKRIDDELEQAQQQKLHLICRKLMLKRGDHLLDIGCGWGALIIYAARNFGVRAHGITTNQQQMDITREKICEAGLQDLVTVEVADYHTHPGEEIYDKVTGLGMFEHVGLENLPRYFTAVYRLLKPGGLFLNQGITHDVHGWKETLSTLFIDHYIFPEGQLDTVSHIQQAMEHCLFEIADVEALRHHYALTLKRWVERLEANKDQVLGLVSKVTYRTWRLYMTACALEFEAGDLGAYQIMSSKRAGSFLALPLTRNHLMAKEKKGCRSSLKDGGGRDDLSITHVFL</sequence>
<accession>A0A5E7GYF2</accession>
<evidence type="ECO:0000256" key="2">
    <source>
        <dbReference type="ARBA" id="ARBA00022603"/>
    </source>
</evidence>
<dbReference type="Proteomes" id="UP000385207">
    <property type="component" value="Unassembled WGS sequence"/>
</dbReference>
<dbReference type="RefSeq" id="WP_224790367.1">
    <property type="nucleotide sequence ID" value="NZ_CABVHL010000016.1"/>
</dbReference>
<dbReference type="GO" id="GO:0006629">
    <property type="term" value="P:lipid metabolic process"/>
    <property type="evidence" value="ECO:0007669"/>
    <property type="project" value="UniProtKB-KW"/>
</dbReference>
<name>A0A5E7GYF2_PSEFL</name>
<dbReference type="InterPro" id="IPR050723">
    <property type="entry name" value="CFA/CMAS"/>
</dbReference>
<gene>
    <name evidence="6" type="ORF">PS862_02699</name>
</gene>
<proteinExistence type="inferred from homology"/>
<keyword evidence="2" id="KW-0489">Methyltransferase</keyword>
<dbReference type="Gene3D" id="3.40.50.150">
    <property type="entry name" value="Vaccinia Virus protein VP39"/>
    <property type="match status" value="1"/>
</dbReference>
<keyword evidence="3" id="KW-0808">Transferase</keyword>
<evidence type="ECO:0000313" key="6">
    <source>
        <dbReference type="EMBL" id="VVO98141.1"/>
    </source>
</evidence>
<dbReference type="InterPro" id="IPR029063">
    <property type="entry name" value="SAM-dependent_MTases_sf"/>
</dbReference>
<dbReference type="GO" id="GO:0008168">
    <property type="term" value="F:methyltransferase activity"/>
    <property type="evidence" value="ECO:0007669"/>
    <property type="project" value="UniProtKB-KW"/>
</dbReference>
<evidence type="ECO:0000256" key="1">
    <source>
        <dbReference type="ARBA" id="ARBA00010815"/>
    </source>
</evidence>
<dbReference type="AlphaFoldDB" id="A0A5E7GYF2"/>
<dbReference type="CDD" id="cd02440">
    <property type="entry name" value="AdoMet_MTases"/>
    <property type="match status" value="1"/>
</dbReference>
<evidence type="ECO:0000313" key="7">
    <source>
        <dbReference type="Proteomes" id="UP000385207"/>
    </source>
</evidence>
<organism evidence="6 7">
    <name type="scientific">Pseudomonas fluorescens</name>
    <dbReference type="NCBI Taxonomy" id="294"/>
    <lineage>
        <taxon>Bacteria</taxon>
        <taxon>Pseudomonadati</taxon>
        <taxon>Pseudomonadota</taxon>
        <taxon>Gammaproteobacteria</taxon>
        <taxon>Pseudomonadales</taxon>
        <taxon>Pseudomonadaceae</taxon>
        <taxon>Pseudomonas</taxon>
    </lineage>
</organism>
<keyword evidence="5" id="KW-0443">Lipid metabolism</keyword>
<dbReference type="GO" id="GO:0032259">
    <property type="term" value="P:methylation"/>
    <property type="evidence" value="ECO:0007669"/>
    <property type="project" value="UniProtKB-KW"/>
</dbReference>
<dbReference type="Pfam" id="PF02353">
    <property type="entry name" value="CMAS"/>
    <property type="match status" value="1"/>
</dbReference>